<dbReference type="Pfam" id="PF10417">
    <property type="entry name" value="1-cysPrx_C"/>
    <property type="match status" value="1"/>
</dbReference>
<keyword evidence="12" id="KW-1185">Reference proteome</keyword>
<comment type="similarity">
    <text evidence="2">Belongs to the peroxiredoxin family. AhpC/Prx1 subfamily.</text>
</comment>
<proteinExistence type="inferred from homology"/>
<evidence type="ECO:0000256" key="5">
    <source>
        <dbReference type="ARBA" id="ARBA00022862"/>
    </source>
</evidence>
<dbReference type="GeneID" id="77471162"/>
<dbReference type="GO" id="GO:0033554">
    <property type="term" value="P:cellular response to stress"/>
    <property type="evidence" value="ECO:0007669"/>
    <property type="project" value="TreeGrafter"/>
</dbReference>
<keyword evidence="3" id="KW-0963">Cytoplasm</keyword>
<dbReference type="RefSeq" id="WP_106988230.1">
    <property type="nucleotide sequence ID" value="NZ_PYLP01000010.1"/>
</dbReference>
<evidence type="ECO:0000256" key="6">
    <source>
        <dbReference type="ARBA" id="ARBA00023002"/>
    </source>
</evidence>
<dbReference type="InterPro" id="IPR050217">
    <property type="entry name" value="Peroxiredoxin"/>
</dbReference>
<dbReference type="Gene3D" id="3.40.30.10">
    <property type="entry name" value="Glutaredoxin"/>
    <property type="match status" value="1"/>
</dbReference>
<protein>
    <submittedName>
        <fullName evidence="11">Peroxiredoxin</fullName>
        <ecNumber evidence="11">1.11.1.15</ecNumber>
    </submittedName>
</protein>
<keyword evidence="7" id="KW-1015">Disulfide bond</keyword>
<keyword evidence="6 11" id="KW-0560">Oxidoreductase</keyword>
<evidence type="ECO:0000313" key="12">
    <source>
        <dbReference type="Proteomes" id="UP000241201"/>
    </source>
</evidence>
<dbReference type="SUPFAM" id="SSF52833">
    <property type="entry name" value="Thioredoxin-like"/>
    <property type="match status" value="1"/>
</dbReference>
<keyword evidence="8" id="KW-0676">Redox-active center</keyword>
<evidence type="ECO:0000256" key="4">
    <source>
        <dbReference type="ARBA" id="ARBA00022559"/>
    </source>
</evidence>
<sequence>MSMLYKEIDDFEAFAYHQKQFKKITKKDLLGKWNLFFFYPADFTFVCPTELEDLQEKYQEFKNAGCEIYAISTDTHFAHKTWHDISENISKIEYPMIGDPSHALAYDFDIFDEKEGLVQRGSFIIDPEGKIVIYEVNAGNVGRNADELLRRLLACQFVYKHGNDVCPAKWQPGNQTIKTSIENIGK</sequence>
<dbReference type="Pfam" id="PF00578">
    <property type="entry name" value="AhpC-TSA"/>
    <property type="match status" value="1"/>
</dbReference>
<dbReference type="PIRSF" id="PIRSF000239">
    <property type="entry name" value="AHPC"/>
    <property type="match status" value="1"/>
</dbReference>
<dbReference type="GO" id="GO:0008379">
    <property type="term" value="F:thioredoxin peroxidase activity"/>
    <property type="evidence" value="ECO:0007669"/>
    <property type="project" value="TreeGrafter"/>
</dbReference>
<dbReference type="PANTHER" id="PTHR10681">
    <property type="entry name" value="THIOREDOXIN PEROXIDASE"/>
    <property type="match status" value="1"/>
</dbReference>
<evidence type="ECO:0000313" key="11">
    <source>
        <dbReference type="EMBL" id="PST39919.1"/>
    </source>
</evidence>
<dbReference type="InterPro" id="IPR000866">
    <property type="entry name" value="AhpC/TSA"/>
</dbReference>
<accession>A0A2T3FXB8</accession>
<dbReference type="GO" id="GO:0042744">
    <property type="term" value="P:hydrogen peroxide catabolic process"/>
    <property type="evidence" value="ECO:0007669"/>
    <property type="project" value="TreeGrafter"/>
</dbReference>
<dbReference type="GO" id="GO:0005829">
    <property type="term" value="C:cytosol"/>
    <property type="evidence" value="ECO:0007669"/>
    <property type="project" value="TreeGrafter"/>
</dbReference>
<organism evidence="11 12">
    <name type="scientific">Faecalibacillus faecis</name>
    <dbReference type="NCBI Taxonomy" id="1982628"/>
    <lineage>
        <taxon>Bacteria</taxon>
        <taxon>Bacillati</taxon>
        <taxon>Bacillota</taxon>
        <taxon>Erysipelotrichia</taxon>
        <taxon>Erysipelotrichales</taxon>
        <taxon>Coprobacillaceae</taxon>
        <taxon>Faecalibacillus</taxon>
    </lineage>
</organism>
<keyword evidence="5" id="KW-0049">Antioxidant</keyword>
<dbReference type="InterPro" id="IPR013766">
    <property type="entry name" value="Thioredoxin_domain"/>
</dbReference>
<comment type="caution">
    <text evidence="11">The sequence shown here is derived from an EMBL/GenBank/DDBJ whole genome shotgun (WGS) entry which is preliminary data.</text>
</comment>
<dbReference type="EMBL" id="PYLP01000010">
    <property type="protein sequence ID" value="PST39919.1"/>
    <property type="molecule type" value="Genomic_DNA"/>
</dbReference>
<name>A0A2T3FXB8_9FIRM</name>
<dbReference type="InterPro" id="IPR019479">
    <property type="entry name" value="Peroxiredoxin_C"/>
</dbReference>
<dbReference type="AlphaFoldDB" id="A0A2T3FXB8"/>
<dbReference type="Proteomes" id="UP000241201">
    <property type="component" value="Unassembled WGS sequence"/>
</dbReference>
<evidence type="ECO:0000256" key="2">
    <source>
        <dbReference type="ARBA" id="ARBA00009796"/>
    </source>
</evidence>
<gene>
    <name evidence="11" type="ORF">C7U55_08680</name>
</gene>
<evidence type="ECO:0000259" key="10">
    <source>
        <dbReference type="PROSITE" id="PS51352"/>
    </source>
</evidence>
<dbReference type="FunFam" id="3.40.30.10:FF:000002">
    <property type="entry name" value="Alkyl hydroperoxide reductase C"/>
    <property type="match status" value="1"/>
</dbReference>
<dbReference type="GO" id="GO:0045454">
    <property type="term" value="P:cell redox homeostasis"/>
    <property type="evidence" value="ECO:0007669"/>
    <property type="project" value="TreeGrafter"/>
</dbReference>
<evidence type="ECO:0000256" key="9">
    <source>
        <dbReference type="PIRSR" id="PIRSR000239-1"/>
    </source>
</evidence>
<feature type="domain" description="Thioredoxin" evidence="10">
    <location>
        <begin position="2"/>
        <end position="157"/>
    </location>
</feature>
<evidence type="ECO:0000256" key="8">
    <source>
        <dbReference type="ARBA" id="ARBA00023284"/>
    </source>
</evidence>
<evidence type="ECO:0000256" key="7">
    <source>
        <dbReference type="ARBA" id="ARBA00023157"/>
    </source>
</evidence>
<dbReference type="GO" id="GO:0006979">
    <property type="term" value="P:response to oxidative stress"/>
    <property type="evidence" value="ECO:0007669"/>
    <property type="project" value="TreeGrafter"/>
</dbReference>
<dbReference type="InterPro" id="IPR036249">
    <property type="entry name" value="Thioredoxin-like_sf"/>
</dbReference>
<comment type="subcellular location">
    <subcellularLocation>
        <location evidence="1">Cytoplasm</location>
    </subcellularLocation>
</comment>
<dbReference type="PANTHER" id="PTHR10681:SF121">
    <property type="entry name" value="ALKYL HYDROPEROXIDE REDUCTASE C"/>
    <property type="match status" value="1"/>
</dbReference>
<evidence type="ECO:0000256" key="3">
    <source>
        <dbReference type="ARBA" id="ARBA00022490"/>
    </source>
</evidence>
<dbReference type="PROSITE" id="PS51352">
    <property type="entry name" value="THIOREDOXIN_2"/>
    <property type="match status" value="1"/>
</dbReference>
<dbReference type="EC" id="1.11.1.15" evidence="11"/>
<keyword evidence="4 11" id="KW-0575">Peroxidase</keyword>
<dbReference type="InterPro" id="IPR024706">
    <property type="entry name" value="Peroxiredoxin_AhpC-typ"/>
</dbReference>
<reference evidence="12" key="1">
    <citation type="submission" date="2018-03" db="EMBL/GenBank/DDBJ databases">
        <title>Lachnoclostridium SNUG30370 gen.nov., sp.nov., isolated from human faeces.</title>
        <authorList>
            <person name="Seo B."/>
            <person name="Jeon K."/>
            <person name="Ko G."/>
        </authorList>
    </citation>
    <scope>NUCLEOTIDE SEQUENCE [LARGE SCALE GENOMIC DNA]</scope>
    <source>
        <strain evidence="12">SNUG30370</strain>
    </source>
</reference>
<dbReference type="CDD" id="cd03015">
    <property type="entry name" value="PRX_Typ2cys"/>
    <property type="match status" value="1"/>
</dbReference>
<feature type="active site" description="Cysteine sulfenic acid (-SOH) intermediate; for peroxidase activity" evidence="9">
    <location>
        <position position="47"/>
    </location>
</feature>
<evidence type="ECO:0000256" key="1">
    <source>
        <dbReference type="ARBA" id="ARBA00004496"/>
    </source>
</evidence>